<organism evidence="1 2">
    <name type="scientific">Falsiroseomonas stagni DSM 19981</name>
    <dbReference type="NCBI Taxonomy" id="1123062"/>
    <lineage>
        <taxon>Bacteria</taxon>
        <taxon>Pseudomonadati</taxon>
        <taxon>Pseudomonadota</taxon>
        <taxon>Alphaproteobacteria</taxon>
        <taxon>Acetobacterales</taxon>
        <taxon>Roseomonadaceae</taxon>
        <taxon>Falsiroseomonas</taxon>
    </lineage>
</organism>
<dbReference type="EMBL" id="FOSQ01000005">
    <property type="protein sequence ID" value="SFK68189.1"/>
    <property type="molecule type" value="Genomic_DNA"/>
</dbReference>
<dbReference type="PANTHER" id="PTHR45947:SF3">
    <property type="entry name" value="SULFOQUINOVOSYL TRANSFERASE SQD2"/>
    <property type="match status" value="1"/>
</dbReference>
<keyword evidence="2" id="KW-1185">Reference proteome</keyword>
<gene>
    <name evidence="1" type="ORF">SAMN02745775_105304</name>
</gene>
<keyword evidence="1" id="KW-0808">Transferase</keyword>
<dbReference type="InterPro" id="IPR050194">
    <property type="entry name" value="Glycosyltransferase_grp1"/>
</dbReference>
<evidence type="ECO:0000313" key="2">
    <source>
        <dbReference type="Proteomes" id="UP000199473"/>
    </source>
</evidence>
<dbReference type="GO" id="GO:0016757">
    <property type="term" value="F:glycosyltransferase activity"/>
    <property type="evidence" value="ECO:0007669"/>
    <property type="project" value="TreeGrafter"/>
</dbReference>
<dbReference type="RefSeq" id="WP_092960808.1">
    <property type="nucleotide sequence ID" value="NZ_FOSQ01000005.1"/>
</dbReference>
<sequence>MSSPARRLAIVMSHAQRSMGGAMREAVLARALVAQGMEVRIFRLHGGEALEEETVLDGAVPVSFCPADNPDAIPHRQVSASLKAELRAFAPGMVLYKGLGYRVNADTQAALEPGTRCGFIVGGGVTDPLLGQASLVLGEYREQLRQHFMPLWRAGQALVLPKYVDMAEAGPGRPVPLADAACDIINVGNFGDDRKNQAALVPLAARHRVTLVGGGTRLGEFRRSVPGRLRAKITFAGRLPHAGVFAALRGARLMVHTSTMDGLPRATVEAMACGVPVIAYRSTIQGGIPHGGAGLLVAEAALPHAVEMVLADDELRLRMGANARRHVEKHHGVPAIEASAVEVLKLLG</sequence>
<proteinExistence type="predicted"/>
<name>A0A1I4BJL8_9PROT</name>
<dbReference type="PANTHER" id="PTHR45947">
    <property type="entry name" value="SULFOQUINOVOSYL TRANSFERASE SQD2"/>
    <property type="match status" value="1"/>
</dbReference>
<protein>
    <submittedName>
        <fullName evidence="1">Glycosyl transferases group 1</fullName>
    </submittedName>
</protein>
<dbReference type="SUPFAM" id="SSF53756">
    <property type="entry name" value="UDP-Glycosyltransferase/glycogen phosphorylase"/>
    <property type="match status" value="1"/>
</dbReference>
<evidence type="ECO:0000313" key="1">
    <source>
        <dbReference type="EMBL" id="SFK68189.1"/>
    </source>
</evidence>
<dbReference type="STRING" id="1123062.SAMN02745775_105304"/>
<dbReference type="OrthoDB" id="7532485at2"/>
<dbReference type="CDD" id="cd03801">
    <property type="entry name" value="GT4_PimA-like"/>
    <property type="match status" value="1"/>
</dbReference>
<dbReference type="Pfam" id="PF13692">
    <property type="entry name" value="Glyco_trans_1_4"/>
    <property type="match status" value="1"/>
</dbReference>
<dbReference type="Gene3D" id="3.40.50.2000">
    <property type="entry name" value="Glycogen Phosphorylase B"/>
    <property type="match status" value="2"/>
</dbReference>
<dbReference type="AlphaFoldDB" id="A0A1I4BJL8"/>
<accession>A0A1I4BJL8</accession>
<reference evidence="1 2" key="1">
    <citation type="submission" date="2016-10" db="EMBL/GenBank/DDBJ databases">
        <authorList>
            <person name="de Groot N.N."/>
        </authorList>
    </citation>
    <scope>NUCLEOTIDE SEQUENCE [LARGE SCALE GENOMIC DNA]</scope>
    <source>
        <strain evidence="1 2">DSM 19981</strain>
    </source>
</reference>
<dbReference type="Proteomes" id="UP000199473">
    <property type="component" value="Unassembled WGS sequence"/>
</dbReference>